<comment type="caution">
    <text evidence="3">The sequence shown here is derived from an EMBL/GenBank/DDBJ whole genome shotgun (WGS) entry which is preliminary data.</text>
</comment>
<feature type="domain" description="CCHC-type" evidence="2">
    <location>
        <begin position="84"/>
        <end position="98"/>
    </location>
</feature>
<organism evidence="3 4">
    <name type="scientific">Turnera subulata</name>
    <dbReference type="NCBI Taxonomy" id="218843"/>
    <lineage>
        <taxon>Eukaryota</taxon>
        <taxon>Viridiplantae</taxon>
        <taxon>Streptophyta</taxon>
        <taxon>Embryophyta</taxon>
        <taxon>Tracheophyta</taxon>
        <taxon>Spermatophyta</taxon>
        <taxon>Magnoliopsida</taxon>
        <taxon>eudicotyledons</taxon>
        <taxon>Gunneridae</taxon>
        <taxon>Pentapetalae</taxon>
        <taxon>rosids</taxon>
        <taxon>fabids</taxon>
        <taxon>Malpighiales</taxon>
        <taxon>Passifloraceae</taxon>
        <taxon>Turnera</taxon>
    </lineage>
</organism>
<dbReference type="InterPro" id="IPR040256">
    <property type="entry name" value="At4g02000-like"/>
</dbReference>
<reference evidence="3" key="2">
    <citation type="journal article" date="2023" name="Plants (Basel)">
        <title>Annotation of the Turnera subulata (Passifloraceae) Draft Genome Reveals the S-Locus Evolved after the Divergence of Turneroideae from Passifloroideae in a Stepwise Manner.</title>
        <authorList>
            <person name="Henning P.M."/>
            <person name="Roalson E.H."/>
            <person name="Mir W."/>
            <person name="McCubbin A.G."/>
            <person name="Shore J.S."/>
        </authorList>
    </citation>
    <scope>NUCLEOTIDE SEQUENCE</scope>
    <source>
        <strain evidence="3">F60SS</strain>
    </source>
</reference>
<proteinExistence type="predicted"/>
<evidence type="ECO:0000256" key="1">
    <source>
        <dbReference type="PROSITE-ProRule" id="PRU00047"/>
    </source>
</evidence>
<evidence type="ECO:0000313" key="3">
    <source>
        <dbReference type="EMBL" id="KAJ4843086.1"/>
    </source>
</evidence>
<dbReference type="GO" id="GO:0003676">
    <property type="term" value="F:nucleic acid binding"/>
    <property type="evidence" value="ECO:0007669"/>
    <property type="project" value="InterPro"/>
</dbReference>
<dbReference type="GO" id="GO:0008270">
    <property type="term" value="F:zinc ion binding"/>
    <property type="evidence" value="ECO:0007669"/>
    <property type="project" value="UniProtKB-KW"/>
</dbReference>
<evidence type="ECO:0000259" key="2">
    <source>
        <dbReference type="PROSITE" id="PS50158"/>
    </source>
</evidence>
<dbReference type="InterPro" id="IPR001878">
    <property type="entry name" value="Znf_CCHC"/>
</dbReference>
<reference evidence="3" key="1">
    <citation type="submission" date="2022-02" db="EMBL/GenBank/DDBJ databases">
        <authorList>
            <person name="Henning P.M."/>
            <person name="McCubbin A.G."/>
            <person name="Shore J.S."/>
        </authorList>
    </citation>
    <scope>NUCLEOTIDE SEQUENCE</scope>
    <source>
        <strain evidence="3">F60SS</strain>
        <tissue evidence="3">Leaves</tissue>
    </source>
</reference>
<evidence type="ECO:0000313" key="4">
    <source>
        <dbReference type="Proteomes" id="UP001141552"/>
    </source>
</evidence>
<dbReference type="AlphaFoldDB" id="A0A9Q0G4P7"/>
<accession>A0A9Q0G4P7</accession>
<dbReference type="PANTHER" id="PTHR31286:SF99">
    <property type="entry name" value="DUF4283 DOMAIN-CONTAINING PROTEIN"/>
    <property type="match status" value="1"/>
</dbReference>
<gene>
    <name evidence="3" type="ORF">Tsubulata_019146</name>
</gene>
<dbReference type="PANTHER" id="PTHR31286">
    <property type="entry name" value="GLYCINE-RICH CELL WALL STRUCTURAL PROTEIN 1.8-LIKE"/>
    <property type="match status" value="1"/>
</dbReference>
<name>A0A9Q0G4P7_9ROSI</name>
<dbReference type="Proteomes" id="UP001141552">
    <property type="component" value="Unassembled WGS sequence"/>
</dbReference>
<keyword evidence="1" id="KW-0479">Metal-binding</keyword>
<keyword evidence="1" id="KW-0862">Zinc</keyword>
<keyword evidence="1" id="KW-0863">Zinc-finger</keyword>
<dbReference type="OrthoDB" id="1743776at2759"/>
<protein>
    <recommendedName>
        <fullName evidence="2">CCHC-type domain-containing protein</fullName>
    </recommendedName>
</protein>
<dbReference type="PROSITE" id="PS50158">
    <property type="entry name" value="ZF_CCHC"/>
    <property type="match status" value="1"/>
</dbReference>
<keyword evidence="4" id="KW-1185">Reference proteome</keyword>
<dbReference type="EMBL" id="JAKUCV010002319">
    <property type="protein sequence ID" value="KAJ4843086.1"/>
    <property type="molecule type" value="Genomic_DNA"/>
</dbReference>
<sequence length="134" mass="15213">MVMSVLAWARIPRLFTKLYQLAILREVYNRIGRTIRVEHSTQKTERWRFAKVVVELDLSKPLETEACVDDVWYPILYESLPQVCFSCGRTGHLLVNCRVEVAVPLIVLKGSSTMGYPEPRVVSPKLGSASTMAM</sequence>